<proteinExistence type="predicted"/>
<name>A0A0D6ZEJ7_9BACI</name>
<accession>A0A0D6ZEJ7</accession>
<gene>
    <name evidence="1" type="ORF">UB32_01630</name>
</gene>
<dbReference type="EMBL" id="JXIQ01000013">
    <property type="protein sequence ID" value="KIY23700.1"/>
    <property type="molecule type" value="Genomic_DNA"/>
</dbReference>
<dbReference type="Proteomes" id="UP000032512">
    <property type="component" value="Unassembled WGS sequence"/>
</dbReference>
<reference evidence="1 2" key="1">
    <citation type="submission" date="2015-01" db="EMBL/GenBank/DDBJ databases">
        <title>Draft genome sequences of the supercritical CO2 tolerant bacteria Bacillus subterraneus MITOT1 and Bacillus cereus MIT0214.</title>
        <authorList>
            <person name="Peet K.C."/>
            <person name="Thompson J.R."/>
        </authorList>
    </citation>
    <scope>NUCLEOTIDE SEQUENCE [LARGE SCALE GENOMIC DNA]</scope>
    <source>
        <strain evidence="1 2">MITOT1</strain>
    </source>
</reference>
<dbReference type="AlphaFoldDB" id="A0A0D6ZEJ7"/>
<evidence type="ECO:0000313" key="1">
    <source>
        <dbReference type="EMBL" id="KIY23700.1"/>
    </source>
</evidence>
<keyword evidence="2" id="KW-1185">Reference proteome</keyword>
<sequence>MANKDGIQYRIQPDELGSQFACRKMDYKEYLYLQKKGSRRPIGLTLAMTSGFGRKGEDSLRLFYNNMKVKPKPLK</sequence>
<comment type="caution">
    <text evidence="1">The sequence shown here is derived from an EMBL/GenBank/DDBJ whole genome shotgun (WGS) entry which is preliminary data.</text>
</comment>
<evidence type="ECO:0000313" key="2">
    <source>
        <dbReference type="Proteomes" id="UP000032512"/>
    </source>
</evidence>
<protein>
    <submittedName>
        <fullName evidence="1">Uncharacterized protein</fullName>
    </submittedName>
</protein>
<organism evidence="1 2">
    <name type="scientific">Mesobacillus subterraneus</name>
    <dbReference type="NCBI Taxonomy" id="285983"/>
    <lineage>
        <taxon>Bacteria</taxon>
        <taxon>Bacillati</taxon>
        <taxon>Bacillota</taxon>
        <taxon>Bacilli</taxon>
        <taxon>Bacillales</taxon>
        <taxon>Bacillaceae</taxon>
        <taxon>Mesobacillus</taxon>
    </lineage>
</organism>